<comment type="caution">
    <text evidence="2">The sequence shown here is derived from an EMBL/GenBank/DDBJ whole genome shotgun (WGS) entry which is preliminary data.</text>
</comment>
<proteinExistence type="predicted"/>
<dbReference type="PANTHER" id="PTHR46825">
    <property type="entry name" value="D-ALANYL-D-ALANINE-CARBOXYPEPTIDASE/ENDOPEPTIDASE AMPH"/>
    <property type="match status" value="1"/>
</dbReference>
<evidence type="ECO:0000259" key="1">
    <source>
        <dbReference type="Pfam" id="PF00144"/>
    </source>
</evidence>
<dbReference type="InterPro" id="IPR050491">
    <property type="entry name" value="AmpC-like"/>
</dbReference>
<evidence type="ECO:0000313" key="2">
    <source>
        <dbReference type="EMBL" id="MCX2745510.1"/>
    </source>
</evidence>
<keyword evidence="2" id="KW-0378">Hydrolase</keyword>
<dbReference type="RefSeq" id="WP_266058102.1">
    <property type="nucleotide sequence ID" value="NZ_JAPFQN010000010.1"/>
</dbReference>
<dbReference type="InterPro" id="IPR012338">
    <property type="entry name" value="Beta-lactam/transpept-like"/>
</dbReference>
<dbReference type="EMBL" id="JAPFQN010000010">
    <property type="protein sequence ID" value="MCX2745510.1"/>
    <property type="molecule type" value="Genomic_DNA"/>
</dbReference>
<protein>
    <submittedName>
        <fullName evidence="2">Serine hydrolase</fullName>
    </submittedName>
</protein>
<feature type="domain" description="Beta-lactamase-related" evidence="1">
    <location>
        <begin position="48"/>
        <end position="258"/>
    </location>
</feature>
<name>A0ABT3RWH7_9BACT</name>
<dbReference type="PROSITE" id="PS51257">
    <property type="entry name" value="PROKAR_LIPOPROTEIN"/>
    <property type="match status" value="1"/>
</dbReference>
<dbReference type="InterPro" id="IPR001466">
    <property type="entry name" value="Beta-lactam-related"/>
</dbReference>
<evidence type="ECO:0000313" key="3">
    <source>
        <dbReference type="Proteomes" id="UP001209885"/>
    </source>
</evidence>
<dbReference type="PANTHER" id="PTHR46825:SF7">
    <property type="entry name" value="D-ALANYL-D-ALANINE CARBOXYPEPTIDASE"/>
    <property type="match status" value="1"/>
</dbReference>
<gene>
    <name evidence="2" type="ORF">OO013_16640</name>
</gene>
<sequence>MRNFLTCITLLIFIFSCNTDRKTDHNKTIDTTRITINQLGNRYLELNRFSGVILVSRDSNVIYSNSFGLADYENNKPFTESTTFKIGEISELITAGLLAKLENEGKLSRSDKVSEYVPGINSDLTISDLINHKTGFPAISTISENNPSENYSTVAFTNLVKDTTENSVNSDLDYNLLGLVIENVTGKSFQKNIEDYNNDLGLKNTYFIREDTNLATGYLYHNYRGNGPELQIAPSYNPDIAFSSRGIKSTAEDLVKCIGQSSADSLSISGYIENDGFSYSVYKELQTQTIIVVLSNRRHPVSAEITNSITSILHDEEYELPLLKKPVDIDTKLFNEYAGVYSLNENMMIEVVKEADSLFVMLGPNKTALIPQSNNQFYMEQGDAAIRFLRDSTNVVNGAELLNGFLTGPQAIKVK</sequence>
<dbReference type="GO" id="GO:0016787">
    <property type="term" value="F:hydrolase activity"/>
    <property type="evidence" value="ECO:0007669"/>
    <property type="project" value="UniProtKB-KW"/>
</dbReference>
<keyword evidence="3" id="KW-1185">Reference proteome</keyword>
<dbReference type="Gene3D" id="3.40.710.10">
    <property type="entry name" value="DD-peptidase/beta-lactamase superfamily"/>
    <property type="match status" value="1"/>
</dbReference>
<dbReference type="Pfam" id="PF00144">
    <property type="entry name" value="Beta-lactamase"/>
    <property type="match status" value="1"/>
</dbReference>
<reference evidence="2 3" key="1">
    <citation type="submission" date="2022-11" db="EMBL/GenBank/DDBJ databases">
        <title>The characterization of three novel Bacteroidetes species and genomic analysis of their roles in tidal elemental geochemical cycles.</title>
        <authorList>
            <person name="Ma K."/>
        </authorList>
    </citation>
    <scope>NUCLEOTIDE SEQUENCE [LARGE SCALE GENOMIC DNA]</scope>
    <source>
        <strain evidence="2 3">M17</strain>
    </source>
</reference>
<organism evidence="2 3">
    <name type="scientific">Mangrovivirga halotolerans</name>
    <dbReference type="NCBI Taxonomy" id="2993936"/>
    <lineage>
        <taxon>Bacteria</taxon>
        <taxon>Pseudomonadati</taxon>
        <taxon>Bacteroidota</taxon>
        <taxon>Cytophagia</taxon>
        <taxon>Cytophagales</taxon>
        <taxon>Mangrovivirgaceae</taxon>
        <taxon>Mangrovivirga</taxon>
    </lineage>
</organism>
<dbReference type="SUPFAM" id="SSF56601">
    <property type="entry name" value="beta-lactamase/transpeptidase-like"/>
    <property type="match status" value="1"/>
</dbReference>
<dbReference type="Proteomes" id="UP001209885">
    <property type="component" value="Unassembled WGS sequence"/>
</dbReference>
<accession>A0ABT3RWH7</accession>